<comment type="caution">
    <text evidence="2">The sequence shown here is derived from an EMBL/GenBank/DDBJ whole genome shotgun (WGS) entry which is preliminary data.</text>
</comment>
<organism evidence="2 3">
    <name type="scientific">Hermanssonia centrifuga</name>
    <dbReference type="NCBI Taxonomy" id="98765"/>
    <lineage>
        <taxon>Eukaryota</taxon>
        <taxon>Fungi</taxon>
        <taxon>Dikarya</taxon>
        <taxon>Basidiomycota</taxon>
        <taxon>Agaricomycotina</taxon>
        <taxon>Agaricomycetes</taxon>
        <taxon>Polyporales</taxon>
        <taxon>Meruliaceae</taxon>
        <taxon>Hermanssonia</taxon>
    </lineage>
</organism>
<evidence type="ECO:0000313" key="2">
    <source>
        <dbReference type="EMBL" id="PSR87347.1"/>
    </source>
</evidence>
<feature type="compositionally biased region" description="Acidic residues" evidence="1">
    <location>
        <begin position="560"/>
        <end position="576"/>
    </location>
</feature>
<sequence length="576" mass="63971">MSDSIHDKKEMSRAWNIEELVCYIIELAALHPRVYEATTISEAFEVDLQTLSALARTSRAIGELALHRLWQRQWGLGNLVRCMRSDGDTPWTEVTTEGFSGAHLEFVRTPLSGEWARFHYYARRIKRLDFITSDISNGYTALSPDAFHMLSRHGTLFPNVECLHWSIHAVGHEAMAFFIMFLGPRLTDLSISTHACNSHRNNAPDESVMQDLENNIKLYPQLQNLGLYMFGSALCAEKLLNILARLNDLRAFNCYMENTPLPRAILPILASFPRLGSLDLAIESPEADRAPGVPLLQPDDAVSAGSPVNFETLKRLNLRAFTVPPCVDALKAIEAPNINRVTICATIASDLQSMSQAISDRCQRSGARLYEIIWHDAYIESDGLDIGEDPHDIVTIHTLRPLFKFEYLVTLEITLPCTFDLTDEDLGEVAHAWPCLRKLSLGPARWNRRSKITLDGLAVLIDLCPDLTVLDIAIDATNPTNCAEPYRIEHPNPEIYSIGVADSVVSDPVEVAARLGYMLPNLTVIDVAEMGGAEMGEVDNTLSALWSAVESHLPVNAATDAEDSDADDSQTMDVCE</sequence>
<name>A0A2R6P8W8_9APHY</name>
<dbReference type="AlphaFoldDB" id="A0A2R6P8W8"/>
<dbReference type="STRING" id="98765.A0A2R6P8W8"/>
<reference evidence="2 3" key="1">
    <citation type="submission" date="2018-02" db="EMBL/GenBank/DDBJ databases">
        <title>Genome sequence of the basidiomycete white-rot fungus Phlebia centrifuga.</title>
        <authorList>
            <person name="Granchi Z."/>
            <person name="Peng M."/>
            <person name="de Vries R.P."/>
            <person name="Hilden K."/>
            <person name="Makela M.R."/>
            <person name="Grigoriev I."/>
            <person name="Riley R."/>
        </authorList>
    </citation>
    <scope>NUCLEOTIDE SEQUENCE [LARGE SCALE GENOMIC DNA]</scope>
    <source>
        <strain evidence="2 3">FBCC195</strain>
    </source>
</reference>
<dbReference type="Gene3D" id="3.80.10.10">
    <property type="entry name" value="Ribonuclease Inhibitor"/>
    <property type="match status" value="1"/>
</dbReference>
<evidence type="ECO:0000313" key="3">
    <source>
        <dbReference type="Proteomes" id="UP000186601"/>
    </source>
</evidence>
<keyword evidence="3" id="KW-1185">Reference proteome</keyword>
<accession>A0A2R6P8W8</accession>
<gene>
    <name evidence="2" type="ORF">PHLCEN_2v5164</name>
</gene>
<proteinExistence type="predicted"/>
<dbReference type="Proteomes" id="UP000186601">
    <property type="component" value="Unassembled WGS sequence"/>
</dbReference>
<feature type="region of interest" description="Disordered" evidence="1">
    <location>
        <begin position="557"/>
        <end position="576"/>
    </location>
</feature>
<dbReference type="InterPro" id="IPR032675">
    <property type="entry name" value="LRR_dom_sf"/>
</dbReference>
<dbReference type="EMBL" id="MLYV02000514">
    <property type="protein sequence ID" value="PSR87347.1"/>
    <property type="molecule type" value="Genomic_DNA"/>
</dbReference>
<dbReference type="SUPFAM" id="SSF52047">
    <property type="entry name" value="RNI-like"/>
    <property type="match status" value="1"/>
</dbReference>
<protein>
    <submittedName>
        <fullName evidence="2">Uncharacterized protein</fullName>
    </submittedName>
</protein>
<evidence type="ECO:0000256" key="1">
    <source>
        <dbReference type="SAM" id="MobiDB-lite"/>
    </source>
</evidence>
<dbReference type="OrthoDB" id="2757320at2759"/>